<sequence>MKKICPKSFYIQINHLFCKPEKKIFQIVQQLFKNGTQNKKFKFINNFLKMEANLGFLKAIPYIIFHWIYF</sequence>
<keyword evidence="1" id="KW-0812">Transmembrane</keyword>
<keyword evidence="1" id="KW-1133">Transmembrane helix</keyword>
<evidence type="ECO:0000256" key="1">
    <source>
        <dbReference type="SAM" id="Phobius"/>
    </source>
</evidence>
<accession>A0AAU9J626</accession>
<gene>
    <name evidence="2" type="ORF">BSTOLATCC_MIC31807</name>
</gene>
<name>A0AAU9J626_9CILI</name>
<organism evidence="2 3">
    <name type="scientific">Blepharisma stoltei</name>
    <dbReference type="NCBI Taxonomy" id="1481888"/>
    <lineage>
        <taxon>Eukaryota</taxon>
        <taxon>Sar</taxon>
        <taxon>Alveolata</taxon>
        <taxon>Ciliophora</taxon>
        <taxon>Postciliodesmatophora</taxon>
        <taxon>Heterotrichea</taxon>
        <taxon>Heterotrichida</taxon>
        <taxon>Blepharismidae</taxon>
        <taxon>Blepharisma</taxon>
    </lineage>
</organism>
<reference evidence="2" key="1">
    <citation type="submission" date="2021-09" db="EMBL/GenBank/DDBJ databases">
        <authorList>
            <consortium name="AG Swart"/>
            <person name="Singh M."/>
            <person name="Singh A."/>
            <person name="Seah K."/>
            <person name="Emmerich C."/>
        </authorList>
    </citation>
    <scope>NUCLEOTIDE SEQUENCE</scope>
    <source>
        <strain evidence="2">ATCC30299</strain>
    </source>
</reference>
<dbReference type="AlphaFoldDB" id="A0AAU9J626"/>
<protein>
    <submittedName>
        <fullName evidence="2">Uncharacterized protein</fullName>
    </submittedName>
</protein>
<proteinExistence type="predicted"/>
<feature type="transmembrane region" description="Helical" evidence="1">
    <location>
        <begin position="52"/>
        <end position="69"/>
    </location>
</feature>
<comment type="caution">
    <text evidence="2">The sequence shown here is derived from an EMBL/GenBank/DDBJ whole genome shotgun (WGS) entry which is preliminary data.</text>
</comment>
<evidence type="ECO:0000313" key="2">
    <source>
        <dbReference type="EMBL" id="CAG9322689.1"/>
    </source>
</evidence>
<keyword evidence="3" id="KW-1185">Reference proteome</keyword>
<keyword evidence="1" id="KW-0472">Membrane</keyword>
<evidence type="ECO:0000313" key="3">
    <source>
        <dbReference type="Proteomes" id="UP001162131"/>
    </source>
</evidence>
<dbReference type="Proteomes" id="UP001162131">
    <property type="component" value="Unassembled WGS sequence"/>
</dbReference>
<dbReference type="EMBL" id="CAJZBQ010000032">
    <property type="protein sequence ID" value="CAG9322689.1"/>
    <property type="molecule type" value="Genomic_DNA"/>
</dbReference>